<dbReference type="Pfam" id="PF14681">
    <property type="entry name" value="UPRTase"/>
    <property type="match status" value="1"/>
</dbReference>
<evidence type="ECO:0000259" key="1">
    <source>
        <dbReference type="Pfam" id="PF14681"/>
    </source>
</evidence>
<evidence type="ECO:0000313" key="2">
    <source>
        <dbReference type="EMBL" id="KKM94834.1"/>
    </source>
</evidence>
<dbReference type="CDD" id="cd06223">
    <property type="entry name" value="PRTases_typeI"/>
    <property type="match status" value="1"/>
</dbReference>
<dbReference type="AlphaFoldDB" id="A0A0F9LIS9"/>
<comment type="caution">
    <text evidence="2">The sequence shown here is derived from an EMBL/GenBank/DDBJ whole genome shotgun (WGS) entry which is preliminary data.</text>
</comment>
<dbReference type="EMBL" id="LAZR01006089">
    <property type="protein sequence ID" value="KKM94834.1"/>
    <property type="molecule type" value="Genomic_DNA"/>
</dbReference>
<reference evidence="2" key="1">
    <citation type="journal article" date="2015" name="Nature">
        <title>Complex archaea that bridge the gap between prokaryotes and eukaryotes.</title>
        <authorList>
            <person name="Spang A."/>
            <person name="Saw J.H."/>
            <person name="Jorgensen S.L."/>
            <person name="Zaremba-Niedzwiedzka K."/>
            <person name="Martijn J."/>
            <person name="Lind A.E."/>
            <person name="van Eijk R."/>
            <person name="Schleper C."/>
            <person name="Guy L."/>
            <person name="Ettema T.J."/>
        </authorList>
    </citation>
    <scope>NUCLEOTIDE SEQUENCE</scope>
</reference>
<feature type="domain" description="Phosphoribosyltransferase" evidence="1">
    <location>
        <begin position="6"/>
        <end position="201"/>
    </location>
</feature>
<dbReference type="SUPFAM" id="SSF53271">
    <property type="entry name" value="PRTase-like"/>
    <property type="match status" value="1"/>
</dbReference>
<dbReference type="Gene3D" id="3.40.50.2020">
    <property type="match status" value="1"/>
</dbReference>
<gene>
    <name evidence="2" type="ORF">LCGC14_1194370</name>
</gene>
<accession>A0A0F9LIS9</accession>
<dbReference type="InterPro" id="IPR029057">
    <property type="entry name" value="PRTase-like"/>
</dbReference>
<organism evidence="2">
    <name type="scientific">marine sediment metagenome</name>
    <dbReference type="NCBI Taxonomy" id="412755"/>
    <lineage>
        <taxon>unclassified sequences</taxon>
        <taxon>metagenomes</taxon>
        <taxon>ecological metagenomes</taxon>
    </lineage>
</organism>
<proteinExistence type="predicted"/>
<protein>
    <recommendedName>
        <fullName evidence="1">Phosphoribosyltransferase domain-containing protein</fullName>
    </recommendedName>
</protein>
<dbReference type="InterPro" id="IPR000836">
    <property type="entry name" value="PRTase_dom"/>
</dbReference>
<name>A0A0F9LIS9_9ZZZZ</name>
<sequence>MLKHFTDRKAVQLIATDSRRTDITPYQLSQVHIEMGKYLAYEILEDLDLEDCEIQHPQGIKIGRRLKNEKDVFILDFMRAGVYLGDGLRFIFQTSPYFHITPKRGEGLSETELSSLKSLEGKIIILVDSVINTGNTMMPVIEQISKFNPEKIFVTCQVMPYDTAEILEKKYPDVLFFIFRLSYNKYVGKGKTDTGNRLFGTL</sequence>